<dbReference type="InterPro" id="IPR004770">
    <property type="entry name" value="Na/H_antiport_NhaC"/>
</dbReference>
<evidence type="ECO:0000256" key="5">
    <source>
        <dbReference type="ARBA" id="ARBA00022692"/>
    </source>
</evidence>
<keyword evidence="3" id="KW-0050">Antiport</keyword>
<feature type="transmembrane region" description="Helical" evidence="9">
    <location>
        <begin position="258"/>
        <end position="276"/>
    </location>
</feature>
<feature type="transmembrane region" description="Helical" evidence="9">
    <location>
        <begin position="7"/>
        <end position="28"/>
    </location>
</feature>
<feature type="transmembrane region" description="Helical" evidence="9">
    <location>
        <begin position="34"/>
        <end position="55"/>
    </location>
</feature>
<feature type="transmembrane region" description="Helical" evidence="9">
    <location>
        <begin position="231"/>
        <end position="252"/>
    </location>
</feature>
<keyword evidence="5 9" id="KW-0812">Transmembrane</keyword>
<keyword evidence="12" id="KW-1185">Reference proteome</keyword>
<dbReference type="AlphaFoldDB" id="U7VB56"/>
<feature type="transmembrane region" description="Helical" evidence="9">
    <location>
        <begin position="429"/>
        <end position="451"/>
    </location>
</feature>
<dbReference type="GO" id="GO:0005886">
    <property type="term" value="C:plasma membrane"/>
    <property type="evidence" value="ECO:0007669"/>
    <property type="project" value="UniProtKB-SubCell"/>
</dbReference>
<dbReference type="PANTHER" id="PTHR33451">
    <property type="entry name" value="MALATE-2H(+)/NA(+)-LACTATE ANTIPORTER"/>
    <property type="match status" value="1"/>
</dbReference>
<dbReference type="eggNOG" id="COG1757">
    <property type="taxonomic scope" value="Bacteria"/>
</dbReference>
<accession>U7VB56</accession>
<protein>
    <submittedName>
        <fullName evidence="11">Na+/H+ antiporter NhaC</fullName>
    </submittedName>
</protein>
<keyword evidence="6 9" id="KW-1133">Transmembrane helix</keyword>
<feature type="transmembrane region" description="Helical" evidence="9">
    <location>
        <begin position="313"/>
        <end position="330"/>
    </location>
</feature>
<evidence type="ECO:0000313" key="11">
    <source>
        <dbReference type="EMBL" id="ERT68033.1"/>
    </source>
</evidence>
<organism evidence="11 12">
    <name type="scientific">Cetobacterium somerae ATCC BAA-474</name>
    <dbReference type="NCBI Taxonomy" id="1319815"/>
    <lineage>
        <taxon>Bacteria</taxon>
        <taxon>Fusobacteriati</taxon>
        <taxon>Fusobacteriota</taxon>
        <taxon>Fusobacteriia</taxon>
        <taxon>Fusobacteriales</taxon>
        <taxon>Fusobacteriaceae</taxon>
        <taxon>Cetobacterium</taxon>
    </lineage>
</organism>
<gene>
    <name evidence="11" type="ORF">HMPREF0202_02068</name>
</gene>
<comment type="similarity">
    <text evidence="8">Belongs to the NhaC Na(+)/H(+) (TC 2.A.35) antiporter family.</text>
</comment>
<evidence type="ECO:0000313" key="12">
    <source>
        <dbReference type="Proteomes" id="UP000017081"/>
    </source>
</evidence>
<dbReference type="InterPro" id="IPR018461">
    <property type="entry name" value="Na/H_Antiport_NhaC-like_C"/>
</dbReference>
<dbReference type="RefSeq" id="WP_023051601.1">
    <property type="nucleotide sequence ID" value="NZ_CP173060.2"/>
</dbReference>
<evidence type="ECO:0000256" key="8">
    <source>
        <dbReference type="ARBA" id="ARBA00038435"/>
    </source>
</evidence>
<dbReference type="STRING" id="1319815.HMPREF0202_02068"/>
<evidence type="ECO:0000256" key="7">
    <source>
        <dbReference type="ARBA" id="ARBA00023136"/>
    </source>
</evidence>
<dbReference type="GO" id="GO:0015297">
    <property type="term" value="F:antiporter activity"/>
    <property type="evidence" value="ECO:0007669"/>
    <property type="project" value="UniProtKB-KW"/>
</dbReference>
<dbReference type="HOGENOM" id="CLU_033405_1_0_0"/>
<dbReference type="PATRIC" id="fig|1319815.3.peg.1991"/>
<dbReference type="InterPro" id="IPR052180">
    <property type="entry name" value="NhaC_Na-H+_Antiporter"/>
</dbReference>
<comment type="subcellular location">
    <subcellularLocation>
        <location evidence="1">Cell membrane</location>
        <topology evidence="1">Multi-pass membrane protein</topology>
    </subcellularLocation>
</comment>
<feature type="domain" description="Na+/H+ antiporter NhaC-like C-terminal" evidence="10">
    <location>
        <begin position="160"/>
        <end position="453"/>
    </location>
</feature>
<sequence>MNSKKDIPLYIALLPIAFLLIIISYAVIIAKLPVHFPVFASAMFAALVAKVLLKCNWKNLEGGISDTLKMVIIPIMILLVIGMSIGTWILSGAVPTMIYYGLKMITPDIFLPVALISSSLISISTGSSWTTMSTIGIALIGMGEGLGIPREVIVGAVLSGAYFGDKMSPLSDTTNLAPLMAGAKLFDHIKHMLYTTVPAYILALIGFIILGNKYSNAVIDNIGVDLMLTTLNQTFTITPWLILIPILTIGLVMKKVPALPGLFSGALLGGVAAMVIQKKALIDIMRVLQFGYKSETGVKAIDSLLTRGGMSSMLMTISLIISALAFAGIMEKSGMLDKLATTISKVANTKNKIVVASVITPILTNLCAGGQYMSIVITGRMFRKNYEELNLAPKNLSRALEDGGTITSPLVPWTVCGAFVASTFEVPTYIYAPFCLFNLICPVISIFYGIFGITIEENSDLIENILENKEVEEIISENN</sequence>
<evidence type="ECO:0000256" key="2">
    <source>
        <dbReference type="ARBA" id="ARBA00022448"/>
    </source>
</evidence>
<comment type="caution">
    <text evidence="11">The sequence shown here is derived from an EMBL/GenBank/DDBJ whole genome shotgun (WGS) entry which is preliminary data.</text>
</comment>
<dbReference type="Proteomes" id="UP000017081">
    <property type="component" value="Unassembled WGS sequence"/>
</dbReference>
<keyword evidence="7 9" id="KW-0472">Membrane</keyword>
<evidence type="ECO:0000256" key="3">
    <source>
        <dbReference type="ARBA" id="ARBA00022449"/>
    </source>
</evidence>
<feature type="transmembrane region" description="Helical" evidence="9">
    <location>
        <begin position="191"/>
        <end position="210"/>
    </location>
</feature>
<name>U7VB56_9FUSO</name>
<feature type="transmembrane region" description="Helical" evidence="9">
    <location>
        <begin position="109"/>
        <end position="140"/>
    </location>
</feature>
<dbReference type="EMBL" id="AXZF01000089">
    <property type="protein sequence ID" value="ERT68033.1"/>
    <property type="molecule type" value="Genomic_DNA"/>
</dbReference>
<evidence type="ECO:0000256" key="1">
    <source>
        <dbReference type="ARBA" id="ARBA00004651"/>
    </source>
</evidence>
<keyword evidence="2" id="KW-0813">Transport</keyword>
<evidence type="ECO:0000256" key="6">
    <source>
        <dbReference type="ARBA" id="ARBA00022989"/>
    </source>
</evidence>
<reference evidence="11 12" key="1">
    <citation type="submission" date="2013-08" db="EMBL/GenBank/DDBJ databases">
        <authorList>
            <person name="Weinstock G."/>
            <person name="Sodergren E."/>
            <person name="Wylie T."/>
            <person name="Fulton L."/>
            <person name="Fulton R."/>
            <person name="Fronick C."/>
            <person name="O'Laughlin M."/>
            <person name="Godfrey J."/>
            <person name="Miner T."/>
            <person name="Herter B."/>
            <person name="Appelbaum E."/>
            <person name="Cordes M."/>
            <person name="Lek S."/>
            <person name="Wollam A."/>
            <person name="Pepin K.H."/>
            <person name="Palsikar V.B."/>
            <person name="Mitreva M."/>
            <person name="Wilson R.K."/>
        </authorList>
    </citation>
    <scope>NUCLEOTIDE SEQUENCE [LARGE SCALE GENOMIC DNA]</scope>
    <source>
        <strain evidence="11 12">ATCC BAA-474</strain>
    </source>
</reference>
<dbReference type="PANTHER" id="PTHR33451:SF3">
    <property type="entry name" value="MALATE-2H(+)_NA(+)-LACTATE ANTIPORTER"/>
    <property type="match status" value="1"/>
</dbReference>
<evidence type="ECO:0000256" key="4">
    <source>
        <dbReference type="ARBA" id="ARBA00022475"/>
    </source>
</evidence>
<evidence type="ECO:0000256" key="9">
    <source>
        <dbReference type="SAM" id="Phobius"/>
    </source>
</evidence>
<dbReference type="NCBIfam" id="TIGR00931">
    <property type="entry name" value="antiport_nhaC"/>
    <property type="match status" value="1"/>
</dbReference>
<feature type="transmembrane region" description="Helical" evidence="9">
    <location>
        <begin position="67"/>
        <end position="89"/>
    </location>
</feature>
<proteinExistence type="inferred from homology"/>
<evidence type="ECO:0000259" key="10">
    <source>
        <dbReference type="Pfam" id="PF03553"/>
    </source>
</evidence>
<keyword evidence="4" id="KW-1003">Cell membrane</keyword>
<dbReference type="Pfam" id="PF03553">
    <property type="entry name" value="Na_H_antiporter"/>
    <property type="match status" value="1"/>
</dbReference>